<dbReference type="RefSeq" id="WP_221427523.1">
    <property type="nucleotide sequence ID" value="NZ_CP081296.1"/>
</dbReference>
<dbReference type="Proteomes" id="UP000824300">
    <property type="component" value="Chromosome"/>
</dbReference>
<name>A0ABX8ZUP5_9SPHN</name>
<organism evidence="4 5">
    <name type="scientific">Qipengyuania xiapuensis</name>
    <dbReference type="NCBI Taxonomy" id="2867236"/>
    <lineage>
        <taxon>Bacteria</taxon>
        <taxon>Pseudomonadati</taxon>
        <taxon>Pseudomonadota</taxon>
        <taxon>Alphaproteobacteria</taxon>
        <taxon>Sphingomonadales</taxon>
        <taxon>Erythrobacteraceae</taxon>
        <taxon>Qipengyuania</taxon>
    </lineage>
</organism>
<dbReference type="SUPFAM" id="SSF52540">
    <property type="entry name" value="P-loop containing nucleoside triphosphate hydrolases"/>
    <property type="match status" value="1"/>
</dbReference>
<protein>
    <submittedName>
        <fullName evidence="4">AAA family ATPase</fullName>
    </submittedName>
</protein>
<dbReference type="Gene3D" id="3.40.50.2300">
    <property type="match status" value="1"/>
</dbReference>
<dbReference type="Gene3D" id="3.40.50.300">
    <property type="entry name" value="P-loop containing nucleotide triphosphate hydrolases"/>
    <property type="match status" value="1"/>
</dbReference>
<dbReference type="PANTHER" id="PTHR43384:SF6">
    <property type="entry name" value="SEPTUM SITE-DETERMINING PROTEIN MIND HOMOLOG, CHLOROPLASTIC"/>
    <property type="match status" value="1"/>
</dbReference>
<dbReference type="InterPro" id="IPR011006">
    <property type="entry name" value="CheY-like_superfamily"/>
</dbReference>
<evidence type="ECO:0000256" key="1">
    <source>
        <dbReference type="ARBA" id="ARBA00022741"/>
    </source>
</evidence>
<dbReference type="InterPro" id="IPR027417">
    <property type="entry name" value="P-loop_NTPase"/>
</dbReference>
<dbReference type="InterPro" id="IPR050625">
    <property type="entry name" value="ParA/MinD_ATPase"/>
</dbReference>
<dbReference type="SUPFAM" id="SSF52172">
    <property type="entry name" value="CheY-like"/>
    <property type="match status" value="1"/>
</dbReference>
<dbReference type="EMBL" id="CP081296">
    <property type="protein sequence ID" value="QZD91819.1"/>
    <property type="molecule type" value="Genomic_DNA"/>
</dbReference>
<feature type="domain" description="AAA" evidence="3">
    <location>
        <begin position="152"/>
        <end position="308"/>
    </location>
</feature>
<evidence type="ECO:0000313" key="4">
    <source>
        <dbReference type="EMBL" id="QZD91819.1"/>
    </source>
</evidence>
<evidence type="ECO:0000256" key="2">
    <source>
        <dbReference type="ARBA" id="ARBA00022840"/>
    </source>
</evidence>
<evidence type="ECO:0000313" key="5">
    <source>
        <dbReference type="Proteomes" id="UP000824300"/>
    </source>
</evidence>
<dbReference type="Pfam" id="PF13614">
    <property type="entry name" value="AAA_31"/>
    <property type="match status" value="1"/>
</dbReference>
<sequence>MNGKNMTSFESIFKVSNTAETGLPDKVFVFARAGELGGLGSLADTVSLVEIEPGEMLPDACIAQAHIAVVEVDPADSRSIARLDTLRRMRPHLPVIAALSQVDLNVTRLLLRKGIGDVVEMPFTVDDLLTAILDVEREIGASAQQDVALAPVIAVQKCHGGAGATTIATHLGDAIARKMGEACRACIIDLDLQSGDVASYFDSSSRQTLLDLVEAGSRLDDELMQAVATEATSASDIIAAPAEIQPIEELKLAGLQQVIAMARRRYDIVIFDMPGALTNWAMSVMLAADAVLLVGNDSISALRQVKRKLRLLQDMDYHPSRVAIALNNAASGLFKKVDRRGIEDALGHSISSMVASDPQLIEQAQTQGVLARRIQRKSRFTNDIEKLADDLLDLVEGRP</sequence>
<reference evidence="4 5" key="1">
    <citation type="submission" date="2021-08" db="EMBL/GenBank/DDBJ databases">
        <title>Comparative Genomics Analysis of the Genus Qipengyuania Reveals Extensive Genetic Diversity and Metabolic Versatility, Including the Description of Fifteen Novel Species.</title>
        <authorList>
            <person name="Liu Y."/>
        </authorList>
    </citation>
    <scope>NUCLEOTIDE SEQUENCE [LARGE SCALE GENOMIC DNA]</scope>
    <source>
        <strain evidence="4 5">1NDW3</strain>
    </source>
</reference>
<keyword evidence="5" id="KW-1185">Reference proteome</keyword>
<evidence type="ECO:0000259" key="3">
    <source>
        <dbReference type="Pfam" id="PF13614"/>
    </source>
</evidence>
<keyword evidence="1" id="KW-0547">Nucleotide-binding</keyword>
<proteinExistence type="predicted"/>
<dbReference type="InterPro" id="IPR025669">
    <property type="entry name" value="AAA_dom"/>
</dbReference>
<dbReference type="PANTHER" id="PTHR43384">
    <property type="entry name" value="SEPTUM SITE-DETERMINING PROTEIN MIND HOMOLOG, CHLOROPLASTIC-RELATED"/>
    <property type="match status" value="1"/>
</dbReference>
<accession>A0ABX8ZUP5</accession>
<gene>
    <name evidence="4" type="ORF">K3162_09660</name>
</gene>
<keyword evidence="2" id="KW-0067">ATP-binding</keyword>